<dbReference type="Proteomes" id="UP000292209">
    <property type="component" value="Unassembled WGS sequence"/>
</dbReference>
<dbReference type="InterPro" id="IPR041657">
    <property type="entry name" value="HTH_17"/>
</dbReference>
<reference evidence="2 3" key="1">
    <citation type="submission" date="2019-02" db="EMBL/GenBank/DDBJ databases">
        <title>Genomic Encyclopedia of Archaeal and Bacterial Type Strains, Phase II (KMG-II): from individual species to whole genera.</title>
        <authorList>
            <person name="Goeker M."/>
        </authorList>
    </citation>
    <scope>NUCLEOTIDE SEQUENCE [LARGE SCALE GENOMIC DNA]</scope>
    <source>
        <strain evidence="2 3">DSM 21411</strain>
    </source>
</reference>
<comment type="caution">
    <text evidence="2">The sequence shown here is derived from an EMBL/GenBank/DDBJ whole genome shotgun (WGS) entry which is preliminary data.</text>
</comment>
<organism evidence="2 3">
    <name type="scientific">Cecembia calidifontis</name>
    <dbReference type="NCBI Taxonomy" id="1187080"/>
    <lineage>
        <taxon>Bacteria</taxon>
        <taxon>Pseudomonadati</taxon>
        <taxon>Bacteroidota</taxon>
        <taxon>Cytophagia</taxon>
        <taxon>Cytophagales</taxon>
        <taxon>Cyclobacteriaceae</taxon>
        <taxon>Cecembia</taxon>
    </lineage>
</organism>
<name>A0A4Q7PBB6_9BACT</name>
<dbReference type="AlphaFoldDB" id="A0A4Q7PBB6"/>
<feature type="domain" description="Helix-turn-helix" evidence="1">
    <location>
        <begin position="69"/>
        <end position="115"/>
    </location>
</feature>
<dbReference type="EMBL" id="SGXG01000001">
    <property type="protein sequence ID" value="RZS97544.1"/>
    <property type="molecule type" value="Genomic_DNA"/>
</dbReference>
<dbReference type="NCBIfam" id="TIGR01764">
    <property type="entry name" value="excise"/>
    <property type="match status" value="1"/>
</dbReference>
<evidence type="ECO:0000313" key="3">
    <source>
        <dbReference type="Proteomes" id="UP000292209"/>
    </source>
</evidence>
<accession>A0A4Q7PBB6</accession>
<dbReference type="RefSeq" id="WP_130276409.1">
    <property type="nucleotide sequence ID" value="NZ_SGXG01000001.1"/>
</dbReference>
<sequence>MSSSIEVPKICQDCGKSFIAKTTVTKFCSHKCASRNYKKRKREEKVEEVAPIVEQRIEYNQEQLKDKDFLSVEETCKLLGASRMTIYRQIKAGNIHAAKIGRRTIIKRTEIDKLFQI</sequence>
<keyword evidence="3" id="KW-1185">Reference proteome</keyword>
<evidence type="ECO:0000259" key="1">
    <source>
        <dbReference type="Pfam" id="PF12728"/>
    </source>
</evidence>
<dbReference type="GO" id="GO:0003677">
    <property type="term" value="F:DNA binding"/>
    <property type="evidence" value="ECO:0007669"/>
    <property type="project" value="InterPro"/>
</dbReference>
<proteinExistence type="predicted"/>
<evidence type="ECO:0000313" key="2">
    <source>
        <dbReference type="EMBL" id="RZS97544.1"/>
    </source>
</evidence>
<protein>
    <submittedName>
        <fullName evidence="2">Excisionase family DNA binding protein</fullName>
    </submittedName>
</protein>
<dbReference type="OrthoDB" id="1003442at2"/>
<dbReference type="Pfam" id="PF12728">
    <property type="entry name" value="HTH_17"/>
    <property type="match status" value="1"/>
</dbReference>
<gene>
    <name evidence="2" type="ORF">BC751_3158</name>
</gene>
<dbReference type="InterPro" id="IPR010093">
    <property type="entry name" value="SinI_DNA-bd"/>
</dbReference>